<dbReference type="InterPro" id="IPR004879">
    <property type="entry name" value="Ssp411-like_TRX"/>
</dbReference>
<dbReference type="Pfam" id="PF03190">
    <property type="entry name" value="Thioredox_DsbH"/>
    <property type="match status" value="1"/>
</dbReference>
<dbReference type="PANTHER" id="PTHR42899:SF1">
    <property type="entry name" value="SPERMATOGENESIS-ASSOCIATED PROTEIN 20"/>
    <property type="match status" value="1"/>
</dbReference>
<evidence type="ECO:0000256" key="1">
    <source>
        <dbReference type="SAM" id="MobiDB-lite"/>
    </source>
</evidence>
<dbReference type="PANTHER" id="PTHR42899">
    <property type="entry name" value="SPERMATOGENESIS-ASSOCIATED PROTEIN 20"/>
    <property type="match status" value="1"/>
</dbReference>
<feature type="compositionally biased region" description="Low complexity" evidence="1">
    <location>
        <begin position="236"/>
        <end position="250"/>
    </location>
</feature>
<organism evidence="3 4">
    <name type="scientific">Macrostomum lignano</name>
    <dbReference type="NCBI Taxonomy" id="282301"/>
    <lineage>
        <taxon>Eukaryota</taxon>
        <taxon>Metazoa</taxon>
        <taxon>Spiralia</taxon>
        <taxon>Lophotrochozoa</taxon>
        <taxon>Platyhelminthes</taxon>
        <taxon>Rhabditophora</taxon>
        <taxon>Macrostomorpha</taxon>
        <taxon>Macrostomida</taxon>
        <taxon>Macrostomidae</taxon>
        <taxon>Macrostomum</taxon>
    </lineage>
</organism>
<name>A0A1I8FPS9_9PLAT</name>
<dbReference type="InterPro" id="IPR024705">
    <property type="entry name" value="Ssp411"/>
</dbReference>
<reference evidence="4" key="1">
    <citation type="submission" date="2016-11" db="UniProtKB">
        <authorList>
            <consortium name="WormBaseParasite"/>
        </authorList>
    </citation>
    <scope>IDENTIFICATION</scope>
</reference>
<feature type="region of interest" description="Disordered" evidence="1">
    <location>
        <begin position="1"/>
        <end position="35"/>
    </location>
</feature>
<evidence type="ECO:0000313" key="3">
    <source>
        <dbReference type="Proteomes" id="UP000095280"/>
    </source>
</evidence>
<feature type="region of interest" description="Disordered" evidence="1">
    <location>
        <begin position="236"/>
        <end position="290"/>
    </location>
</feature>
<dbReference type="Gene3D" id="3.40.30.10">
    <property type="entry name" value="Glutaredoxin"/>
    <property type="match status" value="1"/>
</dbReference>
<evidence type="ECO:0000313" key="4">
    <source>
        <dbReference type="WBParaSite" id="maker-unitig_42819-snap-gene-0.2-mRNA-1"/>
    </source>
</evidence>
<accession>A0A1I8FPS9</accession>
<feature type="domain" description="Spermatogenesis-associated protein 20-like TRX" evidence="2">
    <location>
        <begin position="29"/>
        <end position="77"/>
    </location>
</feature>
<keyword evidence="3" id="KW-1185">Reference proteome</keyword>
<sequence length="502" mass="53356">QQQPQQQLAGWLRQRPSPLEAAASSQASNRLHLSRSPYLAQPRQNDPVHWQPWGDEAFALAKARDQLVFPGIGYSTCPLLDREERPGRGPGVHELRAGPGQSAGWLAPLSVWLTRTSGLSLRAPTFRLRKQGTSAAPGGDAGTEILAALRKHAVAASAAVAAAFDPAAAPSCLRQLGAVPVRLGAGRLRPGPQFPQPSRWLFLLRLGRLRSAADPAESAEALWRCAPHALDCNGPAAASTTTSTAASTATPRNAKVAQDAVRPGASCAPPFRLSPRVSAPRRTPGRPRSFADTAVGNCGVRLSGAVTPAGGLLQRQGTPTRCRKGRLRIAAAGGHGPRQKEGAFCVWTWGQLAAAAVEGGSIGDVPYLKAFAAVYSCAEAAATWHPYQDPHDAWLRRPSNVLIGARPGGSWPQQLGLFSSSSCGQASRSACSGARGFERSDRRRIWTTRPAVCLNRSRLARARPVAEQSSFRVPNLWREDTRTLYRVAYPDGQDGVDPAAGA</sequence>
<dbReference type="AlphaFoldDB" id="A0A1I8FPS9"/>
<protein>
    <submittedName>
        <fullName evidence="4">Thioredox_DsbH domain-containing protein</fullName>
    </submittedName>
</protein>
<dbReference type="WBParaSite" id="maker-unitig_42819-snap-gene-0.2-mRNA-1">
    <property type="protein sequence ID" value="maker-unitig_42819-snap-gene-0.2-mRNA-1"/>
    <property type="gene ID" value="maker-unitig_42819-snap-gene-0.2"/>
</dbReference>
<evidence type="ECO:0000259" key="2">
    <source>
        <dbReference type="Pfam" id="PF03190"/>
    </source>
</evidence>
<dbReference type="Proteomes" id="UP000095280">
    <property type="component" value="Unplaced"/>
</dbReference>
<proteinExistence type="predicted"/>